<gene>
    <name evidence="4" type="ORF">ENUP19_0018G0012</name>
</gene>
<accession>A0ABQ0D8L1</accession>
<evidence type="ECO:0000256" key="1">
    <source>
        <dbReference type="ARBA" id="ARBA00007114"/>
    </source>
</evidence>
<dbReference type="EMBL" id="BAAFRS010000018">
    <property type="protein sequence ID" value="GAB1219180.1"/>
    <property type="molecule type" value="Genomic_DNA"/>
</dbReference>
<feature type="coiled-coil region" evidence="2">
    <location>
        <begin position="148"/>
        <end position="184"/>
    </location>
</feature>
<feature type="compositionally biased region" description="Acidic residues" evidence="3">
    <location>
        <begin position="74"/>
        <end position="117"/>
    </location>
</feature>
<dbReference type="Gene3D" id="1.25.40.480">
    <property type="match status" value="1"/>
</dbReference>
<reference evidence="4 5" key="1">
    <citation type="journal article" date="2019" name="PLoS Negl. Trop. Dis.">
        <title>Whole genome sequencing of Entamoeba nuttalli reveals mammalian host-related molecular signatures and a novel octapeptide-repeat surface protein.</title>
        <authorList>
            <person name="Tanaka M."/>
            <person name="Makiuchi T."/>
            <person name="Komiyama T."/>
            <person name="Shiina T."/>
            <person name="Osaki K."/>
            <person name="Tachibana H."/>
        </authorList>
    </citation>
    <scope>NUCLEOTIDE SEQUENCE [LARGE SCALE GENOMIC DNA]</scope>
    <source>
        <strain evidence="4 5">P19-061405</strain>
    </source>
</reference>
<evidence type="ECO:0000256" key="3">
    <source>
        <dbReference type="SAM" id="MobiDB-lite"/>
    </source>
</evidence>
<feature type="compositionally biased region" description="Basic and acidic residues" evidence="3">
    <location>
        <begin position="43"/>
        <end position="73"/>
    </location>
</feature>
<dbReference type="Proteomes" id="UP001628156">
    <property type="component" value="Unassembled WGS sequence"/>
</dbReference>
<dbReference type="PANTHER" id="PTHR12821">
    <property type="entry name" value="BYSTIN"/>
    <property type="match status" value="1"/>
</dbReference>
<sequence length="434" mass="50886">MKGQRKHRAVEGNETPASKSRLPLEKEMEEAQKTHKSVRVKSKKVEKQDEAGLNEQESKKIVESAMKQLKEEKDAMEEEQVNENQQIEELEQDEGQMMEMEDLESDDFEDSEDDKDNEEYDVNIDEETKNLLSAFSQDVQVVDVNTMISQQYEDIKKEEKKEKQKEQKEQNNQIEGKEKKVKEKVYPQKVKKIFEELGTFLSHYHVGKLPRVFKLLPSFEEWIPLLQMTNPSQWTPHSLFAATRLFLHTTNSETEQFFKVFLYPIIRHSIHQNKKLHFQEYLALKKAIYRPQAFFKGLIFPLCQEKDVTLKEATIIASILHKVSIPSKHSAVALYKLSTMEYNSTQALFLKTLLDKKYSLPYAALDAVANYYIGFIDKKVDTPLLWHQGLLVFVQRYSKDFKPQQVQQLLRLCQVHRHHAITPLVIVQLQKQKD</sequence>
<comment type="similarity">
    <text evidence="1">Belongs to the bystin family.</text>
</comment>
<evidence type="ECO:0008006" key="6">
    <source>
        <dbReference type="Google" id="ProtNLM"/>
    </source>
</evidence>
<proteinExistence type="inferred from homology"/>
<comment type="caution">
    <text evidence="4">The sequence shown here is derived from an EMBL/GenBank/DDBJ whole genome shotgun (WGS) entry which is preliminary data.</text>
</comment>
<evidence type="ECO:0000313" key="5">
    <source>
        <dbReference type="Proteomes" id="UP001628156"/>
    </source>
</evidence>
<feature type="compositionally biased region" description="Basic and acidic residues" evidence="3">
    <location>
        <begin position="22"/>
        <end position="33"/>
    </location>
</feature>
<keyword evidence="2" id="KW-0175">Coiled coil</keyword>
<protein>
    <recommendedName>
        <fullName evidence="6">Bystin</fullName>
    </recommendedName>
</protein>
<evidence type="ECO:0000256" key="2">
    <source>
        <dbReference type="SAM" id="Coils"/>
    </source>
</evidence>
<organism evidence="4 5">
    <name type="scientific">Entamoeba nuttalli</name>
    <dbReference type="NCBI Taxonomy" id="412467"/>
    <lineage>
        <taxon>Eukaryota</taxon>
        <taxon>Amoebozoa</taxon>
        <taxon>Evosea</taxon>
        <taxon>Archamoebae</taxon>
        <taxon>Mastigamoebida</taxon>
        <taxon>Entamoebidae</taxon>
        <taxon>Entamoeba</taxon>
    </lineage>
</organism>
<feature type="region of interest" description="Disordered" evidence="3">
    <location>
        <begin position="1"/>
        <end position="117"/>
    </location>
</feature>
<name>A0ABQ0D8L1_9EUKA</name>
<evidence type="ECO:0000313" key="4">
    <source>
        <dbReference type="EMBL" id="GAB1219180.1"/>
    </source>
</evidence>
<dbReference type="PANTHER" id="PTHR12821:SF0">
    <property type="entry name" value="BYSTIN"/>
    <property type="match status" value="1"/>
</dbReference>
<keyword evidence="5" id="KW-1185">Reference proteome</keyword>
<dbReference type="InterPro" id="IPR007955">
    <property type="entry name" value="Bystin"/>
</dbReference>
<dbReference type="Pfam" id="PF05291">
    <property type="entry name" value="Bystin"/>
    <property type="match status" value="1"/>
</dbReference>